<proteinExistence type="predicted"/>
<keyword evidence="3" id="KW-1185">Reference proteome</keyword>
<dbReference type="InterPro" id="IPR024535">
    <property type="entry name" value="RHGA/B-epi-like_pectate_lyase"/>
</dbReference>
<dbReference type="Pfam" id="PF12708">
    <property type="entry name" value="Pect-lyase_RHGA_epim"/>
    <property type="match status" value="1"/>
</dbReference>
<gene>
    <name evidence="2" type="ORF">HLY00_4461</name>
</gene>
<dbReference type="SMART" id="SM00710">
    <property type="entry name" value="PbH1"/>
    <property type="match status" value="6"/>
</dbReference>
<dbReference type="RefSeq" id="WP_178360972.1">
    <property type="nucleotide sequence ID" value="NZ_JABFYL010000045.1"/>
</dbReference>
<comment type="caution">
    <text evidence="2">The sequence shown here is derived from an EMBL/GenBank/DDBJ whole genome shotgun (WGS) entry which is preliminary data.</text>
</comment>
<dbReference type="SUPFAM" id="SSF51126">
    <property type="entry name" value="Pectin lyase-like"/>
    <property type="match status" value="1"/>
</dbReference>
<dbReference type="InterPro" id="IPR006626">
    <property type="entry name" value="PbH1"/>
</dbReference>
<dbReference type="Proteomes" id="UP000570517">
    <property type="component" value="Unassembled WGS sequence"/>
</dbReference>
<dbReference type="InterPro" id="IPR006311">
    <property type="entry name" value="TAT_signal"/>
</dbReference>
<evidence type="ECO:0000313" key="3">
    <source>
        <dbReference type="Proteomes" id="UP000570517"/>
    </source>
</evidence>
<organism evidence="2 3">
    <name type="scientific">Mycolicibacterium hippocampi</name>
    <dbReference type="NCBI Taxonomy" id="659824"/>
    <lineage>
        <taxon>Bacteria</taxon>
        <taxon>Bacillati</taxon>
        <taxon>Actinomycetota</taxon>
        <taxon>Actinomycetes</taxon>
        <taxon>Mycobacteriales</taxon>
        <taxon>Mycobacteriaceae</taxon>
        <taxon>Mycolicibacterium</taxon>
    </lineage>
</organism>
<dbReference type="AlphaFoldDB" id="A0A850PQJ1"/>
<evidence type="ECO:0000313" key="2">
    <source>
        <dbReference type="EMBL" id="NVN52752.1"/>
    </source>
</evidence>
<accession>A0A850PQJ1</accession>
<sequence>MKVSRRALLAGAAAATVLVGCGRTPATVDVRDFGARGDGVADDSAAIQAAAAALQSGDTLHFSSGTYRFAQRHPPGDAAVTLTGLTGVAVEFDTGAELLMDNLDPATRTGTSHGLLVRGPASGIRLRGVNIRWASAATRSFGDGIRVQGRPGPHTGWSAVQSVSGVTLSDCVVQGSPQAGVIMMGVSDITVSGLRVADTGADGLHFNACQSARVDDYSAVDAGDDGLALVTYFAEAPSFDDAAYTFAFPSLTEWSNTDFVVTGVDVAGGSANGVRIAGAHRVTIGGLRVDGTRSGAAVMIDSAEPGADVGWNYVASRNVRLGDLTATHCDTGFHLLARPGTAGDRQFTDFDVHVDGARVDDCSNWSVRAESLTEPPVSGLRLQNFTVSATSTTGGNGGVGIGNAEGILLSALTIRHTESVVALQAVNAGRLAVDWLSVSVNGAEQPTGSPCVSLDGSELVPAVHCS</sequence>
<name>A0A850PQJ1_9MYCO</name>
<feature type="domain" description="Rhamnogalacturonase A/B/Epimerase-like pectate lyase" evidence="1">
    <location>
        <begin position="28"/>
        <end position="71"/>
    </location>
</feature>
<protein>
    <recommendedName>
        <fullName evidence="1">Rhamnogalacturonase A/B/Epimerase-like pectate lyase domain-containing protein</fullName>
    </recommendedName>
</protein>
<dbReference type="InterPro" id="IPR011050">
    <property type="entry name" value="Pectin_lyase_fold/virulence"/>
</dbReference>
<reference evidence="2 3" key="1">
    <citation type="submission" date="2020-05" db="EMBL/GenBank/DDBJ databases">
        <title>Draft genome sequence of Mycobacterium hippocampi DL, isolated from European seabass, Dicentrarchus labrax, reared in fish farms.</title>
        <authorList>
            <person name="Stathopoulou P."/>
            <person name="Asimakis E."/>
            <person name="Tzokas K."/>
            <person name="Batargias C."/>
            <person name="Tsiamis G."/>
        </authorList>
    </citation>
    <scope>NUCLEOTIDE SEQUENCE [LARGE SCALE GENOMIC DNA]</scope>
    <source>
        <strain evidence="2 3">DL</strain>
    </source>
</reference>
<dbReference type="InterPro" id="IPR012334">
    <property type="entry name" value="Pectin_lyas_fold"/>
</dbReference>
<dbReference type="PROSITE" id="PS51257">
    <property type="entry name" value="PROKAR_LIPOPROTEIN"/>
    <property type="match status" value="1"/>
</dbReference>
<dbReference type="Gene3D" id="2.160.20.10">
    <property type="entry name" value="Single-stranded right-handed beta-helix, Pectin lyase-like"/>
    <property type="match status" value="2"/>
</dbReference>
<evidence type="ECO:0000259" key="1">
    <source>
        <dbReference type="Pfam" id="PF12708"/>
    </source>
</evidence>
<dbReference type="PROSITE" id="PS51318">
    <property type="entry name" value="TAT"/>
    <property type="match status" value="1"/>
</dbReference>
<dbReference type="EMBL" id="JABFYL010000045">
    <property type="protein sequence ID" value="NVN52752.1"/>
    <property type="molecule type" value="Genomic_DNA"/>
</dbReference>